<accession>A0AAD5TE00</accession>
<evidence type="ECO:0000256" key="2">
    <source>
        <dbReference type="SAM" id="SignalP"/>
    </source>
</evidence>
<organism evidence="3 4">
    <name type="scientific">Geranomyces variabilis</name>
    <dbReference type="NCBI Taxonomy" id="109894"/>
    <lineage>
        <taxon>Eukaryota</taxon>
        <taxon>Fungi</taxon>
        <taxon>Fungi incertae sedis</taxon>
        <taxon>Chytridiomycota</taxon>
        <taxon>Chytridiomycota incertae sedis</taxon>
        <taxon>Chytridiomycetes</taxon>
        <taxon>Spizellomycetales</taxon>
        <taxon>Powellomycetaceae</taxon>
        <taxon>Geranomyces</taxon>
    </lineage>
</organism>
<protein>
    <submittedName>
        <fullName evidence="3">Uncharacterized protein</fullName>
    </submittedName>
</protein>
<evidence type="ECO:0000313" key="4">
    <source>
        <dbReference type="Proteomes" id="UP001212152"/>
    </source>
</evidence>
<proteinExistence type="predicted"/>
<dbReference type="Proteomes" id="UP001212152">
    <property type="component" value="Unassembled WGS sequence"/>
</dbReference>
<feature type="compositionally biased region" description="Low complexity" evidence="1">
    <location>
        <begin position="949"/>
        <end position="959"/>
    </location>
</feature>
<keyword evidence="2" id="KW-0732">Signal</keyword>
<gene>
    <name evidence="3" type="ORF">HDU87_008446</name>
</gene>
<reference evidence="3" key="1">
    <citation type="submission" date="2020-05" db="EMBL/GenBank/DDBJ databases">
        <title>Phylogenomic resolution of chytrid fungi.</title>
        <authorList>
            <person name="Stajich J.E."/>
            <person name="Amses K."/>
            <person name="Simmons R."/>
            <person name="Seto K."/>
            <person name="Myers J."/>
            <person name="Bonds A."/>
            <person name="Quandt C.A."/>
            <person name="Barry K."/>
            <person name="Liu P."/>
            <person name="Grigoriev I."/>
            <person name="Longcore J.E."/>
            <person name="James T.Y."/>
        </authorList>
    </citation>
    <scope>NUCLEOTIDE SEQUENCE</scope>
    <source>
        <strain evidence="3">JEL0379</strain>
    </source>
</reference>
<feature type="compositionally biased region" description="Low complexity" evidence="1">
    <location>
        <begin position="975"/>
        <end position="996"/>
    </location>
</feature>
<sequence>MRATPVLLATAALCAVVSADRPSYDHIAPSFRYSKSSWDLLKDVDVKGIVAGSAQAEGLQPFDSHVVPDCSKNETFSYRFNSTVAVNSGQEQVSSSGITATVLLSCLTTTTAPSLTGDSSASAHVYDMQVRDAVLLPNNDKPDSDFSLPFQFTRDVSGSILSVHVDTRESAEVAAVKKSIAENFQSRFKFEPGGAASVYEKGVMATRNSQYSAVTDPATGHLAIHADYSNDNVKQFNGQGNPVHYVATTNALMDNKGVIRESLDRTHAVVTGQDASAAVGTTDDSSIIIHGASDVVFLEALTRTPTGSEHPVAPNSLDRRDADLTAPVAQVIFNGQTVIIPAAAAPALTRRADLVGEQFRSEGLAYGASTLPMHTYDFTAILADIDGSASGAHNGALAARSARAAHPQAVSQLVEHAREVLANPSLSSRAAAAVMSALAATGDADAQHVLADHATSSSSRHAETARHTLTFARAPHAEVAARVAASASIRGNELVLGALLEHQTPALARRYMEPVLARATSEHDRIAALHAVGNMGNKAFVVRREVLKWASEATASLELRAAAMEALGSTLVIRRDASAELASALVRRDAGTLSTDWGAQSHAHDLIEDASERAADMAHYDSRRGFVAGRQIGWTQLGLDVAAGAFAGSKGGRCGGGDQKLLARLRGDVLAFGTRKPAVDVFAAGTRDQVNGLAATAYVKLIGKTIASVSLEQSCALTTVPLVKPISTPVFPISITFPIYVASVDVGIEVSASVGVDLVYTICGPANTSSSAGHVGLRPTVTGTIAGTAGVSVIGLRGGLELAGTASLFMGPEARMGDLIDGHLGRRQLTLEHASKKGKKCHARKPSYIPGASTEADETAPPAYHDDISVTIATVAPEATNESANGDDDSSGVDPVPQYRVPATEAAPEYPAATEAPAAEETAAPAYPGEFKETEAPAPARPGAPKETAAPAPAYPGAPKETEAPAPAYPGAPNETEAPAPAYPGAPEETAAPAPANSHHGKVDPIPSHAPKPVYTHGKVDPIPTHTPKPVYSHGQTDASTSAAPAYTHSSEAPVYTQSEPDATTTSAERPVYTHSKPGATTSARPPVYTHSKPDATTSAKPPVYTHAPPASETVTETPSTSTSMHHSATSATTSAAESTHSSETSVTSSSTKTTEHSATTTATTSSTQQTATPTETYTSLPDTTPTATTTTAQAPPKPTTTHHCQACVALKYGTDGGKIELAGTFSLWQIKTWRKVFWSHEIAGEVEATVKGADVCLALL</sequence>
<feature type="compositionally biased region" description="Basic residues" evidence="1">
    <location>
        <begin position="836"/>
        <end position="845"/>
    </location>
</feature>
<name>A0AAD5TE00_9FUNG</name>
<feature type="signal peptide" evidence="2">
    <location>
        <begin position="1"/>
        <end position="19"/>
    </location>
</feature>
<dbReference type="InterPro" id="IPR015816">
    <property type="entry name" value="Vitellinogen_b-sht_N"/>
</dbReference>
<feature type="compositionally biased region" description="Polar residues" evidence="1">
    <location>
        <begin position="1034"/>
        <end position="1068"/>
    </location>
</feature>
<dbReference type="AlphaFoldDB" id="A0AAD5TE00"/>
<feature type="chain" id="PRO_5041941998" evidence="2">
    <location>
        <begin position="20"/>
        <end position="1261"/>
    </location>
</feature>
<feature type="region of interest" description="Disordered" evidence="1">
    <location>
        <begin position="932"/>
        <end position="1201"/>
    </location>
</feature>
<dbReference type="EMBL" id="JADGJQ010000089">
    <property type="protein sequence ID" value="KAJ3170971.1"/>
    <property type="molecule type" value="Genomic_DNA"/>
</dbReference>
<evidence type="ECO:0000256" key="1">
    <source>
        <dbReference type="SAM" id="MobiDB-lite"/>
    </source>
</evidence>
<feature type="region of interest" description="Disordered" evidence="1">
    <location>
        <begin position="834"/>
        <end position="862"/>
    </location>
</feature>
<dbReference type="GO" id="GO:0005319">
    <property type="term" value="F:lipid transporter activity"/>
    <property type="evidence" value="ECO:0007669"/>
    <property type="project" value="InterPro"/>
</dbReference>
<comment type="caution">
    <text evidence="3">The sequence shown here is derived from an EMBL/GenBank/DDBJ whole genome shotgun (WGS) entry which is preliminary data.</text>
</comment>
<feature type="compositionally biased region" description="Low complexity" evidence="1">
    <location>
        <begin position="1108"/>
        <end position="1195"/>
    </location>
</feature>
<evidence type="ECO:0000313" key="3">
    <source>
        <dbReference type="EMBL" id="KAJ3170971.1"/>
    </source>
</evidence>
<dbReference type="Gene3D" id="2.30.230.10">
    <property type="entry name" value="Lipovitellin, beta-sheet shell regions, chain A"/>
    <property type="match status" value="1"/>
</dbReference>
<keyword evidence="4" id="KW-1185">Reference proteome</keyword>